<dbReference type="GO" id="GO:0000976">
    <property type="term" value="F:transcription cis-regulatory region binding"/>
    <property type="evidence" value="ECO:0007669"/>
    <property type="project" value="TreeGrafter"/>
</dbReference>
<dbReference type="Gene3D" id="1.10.10.10">
    <property type="entry name" value="Winged helix-like DNA-binding domain superfamily/Winged helix DNA-binding domain"/>
    <property type="match status" value="1"/>
</dbReference>
<evidence type="ECO:0000256" key="2">
    <source>
        <dbReference type="ARBA" id="ARBA00023015"/>
    </source>
</evidence>
<dbReference type="FunFam" id="1.10.10.10:FF:000001">
    <property type="entry name" value="LysR family transcriptional regulator"/>
    <property type="match status" value="1"/>
</dbReference>
<dbReference type="AlphaFoldDB" id="A0A0P9LFV6"/>
<dbReference type="InterPro" id="IPR000847">
    <property type="entry name" value="LysR_HTH_N"/>
</dbReference>
<dbReference type="EMBL" id="RBOW01000130">
    <property type="protein sequence ID" value="RMN39489.1"/>
    <property type="molecule type" value="Genomic_DNA"/>
</dbReference>
<dbReference type="PROSITE" id="PS50931">
    <property type="entry name" value="HTH_LYSR"/>
    <property type="match status" value="1"/>
</dbReference>
<keyword evidence="3" id="KW-0238">DNA-binding</keyword>
<proteinExistence type="inferred from homology"/>
<dbReference type="CDD" id="cd05466">
    <property type="entry name" value="PBP2_LTTR_substrate"/>
    <property type="match status" value="1"/>
</dbReference>
<evidence type="ECO:0000313" key="8">
    <source>
        <dbReference type="EMBL" id="RMN39489.1"/>
    </source>
</evidence>
<dbReference type="SUPFAM" id="SSF46785">
    <property type="entry name" value="Winged helix' DNA-binding domain"/>
    <property type="match status" value="1"/>
</dbReference>
<dbReference type="GO" id="GO:0003700">
    <property type="term" value="F:DNA-binding transcription factor activity"/>
    <property type="evidence" value="ECO:0007669"/>
    <property type="project" value="InterPro"/>
</dbReference>
<dbReference type="Gene3D" id="3.40.190.10">
    <property type="entry name" value="Periplasmic binding protein-like II"/>
    <property type="match status" value="2"/>
</dbReference>
<keyword evidence="2" id="KW-0805">Transcription regulation</keyword>
<keyword evidence="4" id="KW-0804">Transcription</keyword>
<protein>
    <submittedName>
        <fullName evidence="7">LysR family transcriptional regulator</fullName>
    </submittedName>
</protein>
<dbReference type="Pfam" id="PF03466">
    <property type="entry name" value="LysR_substrate"/>
    <property type="match status" value="1"/>
</dbReference>
<evidence type="ECO:0000259" key="6">
    <source>
        <dbReference type="PROSITE" id="PS50931"/>
    </source>
</evidence>
<feature type="region of interest" description="Disordered" evidence="5">
    <location>
        <begin position="1"/>
        <end position="30"/>
    </location>
</feature>
<evidence type="ECO:0000256" key="3">
    <source>
        <dbReference type="ARBA" id="ARBA00023125"/>
    </source>
</evidence>
<evidence type="ECO:0000256" key="1">
    <source>
        <dbReference type="ARBA" id="ARBA00009437"/>
    </source>
</evidence>
<dbReference type="InterPro" id="IPR036390">
    <property type="entry name" value="WH_DNA-bd_sf"/>
</dbReference>
<reference evidence="8 10" key="2">
    <citation type="submission" date="2018-08" db="EMBL/GenBank/DDBJ databases">
        <title>Recombination of ecologically and evolutionarily significant loci maintains genetic cohesion in the Pseudomonas syringae species complex.</title>
        <authorList>
            <person name="Dillon M."/>
            <person name="Thakur S."/>
            <person name="Almeida R.N.D."/>
            <person name="Weir B.S."/>
            <person name="Guttman D.S."/>
        </authorList>
    </citation>
    <scope>NUCLEOTIDE SEQUENCE [LARGE SCALE GENOMIC DNA]</scope>
    <source>
        <strain evidence="8 10">ICMP 2821</strain>
    </source>
</reference>
<dbReference type="Proteomes" id="UP000281372">
    <property type="component" value="Unassembled WGS sequence"/>
</dbReference>
<dbReference type="EMBL" id="LJPX01000214">
    <property type="protein sequence ID" value="KPW76410.1"/>
    <property type="molecule type" value="Genomic_DNA"/>
</dbReference>
<comment type="similarity">
    <text evidence="1">Belongs to the LysR transcriptional regulatory family.</text>
</comment>
<dbReference type="Proteomes" id="UP000050564">
    <property type="component" value="Unassembled WGS sequence"/>
</dbReference>
<dbReference type="InterPro" id="IPR005119">
    <property type="entry name" value="LysR_subst-bd"/>
</dbReference>
<dbReference type="InterPro" id="IPR036388">
    <property type="entry name" value="WH-like_DNA-bd_sf"/>
</dbReference>
<dbReference type="PRINTS" id="PR00039">
    <property type="entry name" value="HTHLYSR"/>
</dbReference>
<evidence type="ECO:0000313" key="10">
    <source>
        <dbReference type="Proteomes" id="UP000281372"/>
    </source>
</evidence>
<evidence type="ECO:0000256" key="4">
    <source>
        <dbReference type="ARBA" id="ARBA00023163"/>
    </source>
</evidence>
<name>A0A0P9LFV6_PSECA</name>
<dbReference type="PANTHER" id="PTHR30126:SF39">
    <property type="entry name" value="HTH-TYPE TRANSCRIPTIONAL REGULATOR CYSL"/>
    <property type="match status" value="1"/>
</dbReference>
<dbReference type="PANTHER" id="PTHR30126">
    <property type="entry name" value="HTH-TYPE TRANSCRIPTIONAL REGULATOR"/>
    <property type="match status" value="1"/>
</dbReference>
<organism evidence="7 9">
    <name type="scientific">Pseudomonas cannabina</name>
    <dbReference type="NCBI Taxonomy" id="86840"/>
    <lineage>
        <taxon>Bacteria</taxon>
        <taxon>Pseudomonadati</taxon>
        <taxon>Pseudomonadota</taxon>
        <taxon>Gammaproteobacteria</taxon>
        <taxon>Pseudomonadales</taxon>
        <taxon>Pseudomonadaceae</taxon>
        <taxon>Pseudomonas</taxon>
    </lineage>
</organism>
<gene>
    <name evidence="7" type="ORF">ALO81_05013</name>
    <name evidence="8" type="ORF">ALQ64_04752</name>
</gene>
<reference evidence="7 9" key="1">
    <citation type="submission" date="2015-09" db="EMBL/GenBank/DDBJ databases">
        <title>Genome announcement of multiple Pseudomonas syringae strains.</title>
        <authorList>
            <person name="Thakur S."/>
            <person name="Wang P.W."/>
            <person name="Gong Y."/>
            <person name="Weir B.S."/>
            <person name="Guttman D.S."/>
        </authorList>
    </citation>
    <scope>NUCLEOTIDE SEQUENCE [LARGE SCALE GENOMIC DNA]</scope>
    <source>
        <strain evidence="7 9">ICMP2823</strain>
    </source>
</reference>
<evidence type="ECO:0000313" key="7">
    <source>
        <dbReference type="EMBL" id="KPW76410.1"/>
    </source>
</evidence>
<comment type="caution">
    <text evidence="7">The sequence shown here is derived from an EMBL/GenBank/DDBJ whole genome shotgun (WGS) entry which is preliminary data.</text>
</comment>
<evidence type="ECO:0000256" key="5">
    <source>
        <dbReference type="SAM" id="MobiDB-lite"/>
    </source>
</evidence>
<feature type="domain" description="HTH lysR-type" evidence="6">
    <location>
        <begin position="225"/>
        <end position="282"/>
    </location>
</feature>
<evidence type="ECO:0000313" key="9">
    <source>
        <dbReference type="Proteomes" id="UP000050564"/>
    </source>
</evidence>
<dbReference type="PATRIC" id="fig|86840.3.peg.4597"/>
<accession>A0A0P9LFV6</accession>
<dbReference type="SUPFAM" id="SSF53850">
    <property type="entry name" value="Periplasmic binding protein-like II"/>
    <property type="match status" value="1"/>
</dbReference>
<sequence>MRRSPPSDPVGRNAVRSFAQRPLHQHSVHPAAVLEADRLEDPDPTKPQALMQAQRSDVFAIADHRDHLPPAALLAALHKFAQQRLPNAEAAHAVTYVHRVLHCETIGRTRSIRRDVAIADHLSCALRDQIRQTFGQYLCATLKQFGQIGWLQFKTGNPVHNMVRVDRLDGRHIVVVSVTQCKCRGHGRALAQIKVDGSNHAAQPDIKKAMIHHPQHKNYFAMRRLNLNHLHTFSLVIAHGSFSAAAEHLHLTQPAVSLHVRQLEEQLNLQLIERVGKRLKPTSAGDTLLAHIARIDAVVEDALQDLSSHASGVAGKIAIGTGATACIHLLPPLLRALRRDFPELDVRVSTGNTDGILKAVEENRLDLALVTLPASGRSLYITALLEDEFVAIFAEGQQPPPVSMTPDYLSGLPLVVFEAGSSTRLLINEWFLQAGIRVKPVMELGSIEAIKEMVAAGLGYSVVPRMAVTAAHHRRGLDVHTLTPGLSRTLGIALRQDKPVSRALRQVLDALQHLKRS</sequence>
<dbReference type="Pfam" id="PF00126">
    <property type="entry name" value="HTH_1"/>
    <property type="match status" value="1"/>
</dbReference>